<reference evidence="1 2" key="1">
    <citation type="submission" date="2020-08" db="EMBL/GenBank/DDBJ databases">
        <title>Genomic Encyclopedia of Type Strains, Phase IV (KMG-IV): sequencing the most valuable type-strain genomes for metagenomic binning, comparative biology and taxonomic classification.</title>
        <authorList>
            <person name="Goeker M."/>
        </authorList>
    </citation>
    <scope>NUCLEOTIDE SEQUENCE [LARGE SCALE GENOMIC DNA]</scope>
    <source>
        <strain evidence="1 2">DSM 5391</strain>
    </source>
</reference>
<proteinExistence type="predicted"/>
<comment type="caution">
    <text evidence="1">The sequence shown here is derived from an EMBL/GenBank/DDBJ whole genome shotgun (WGS) entry which is preliminary data.</text>
</comment>
<dbReference type="EMBL" id="JACHGK010000017">
    <property type="protein sequence ID" value="MBB6447102.1"/>
    <property type="molecule type" value="Genomic_DNA"/>
</dbReference>
<dbReference type="RefSeq" id="WP_184528743.1">
    <property type="nucleotide sequence ID" value="NZ_JACHGK010000017.1"/>
</dbReference>
<evidence type="ECO:0000313" key="1">
    <source>
        <dbReference type="EMBL" id="MBB6447102.1"/>
    </source>
</evidence>
<gene>
    <name evidence="1" type="ORF">HNR53_003781</name>
</gene>
<keyword evidence="2" id="KW-1185">Reference proteome</keyword>
<name>A0A7X0LY36_9BACI</name>
<evidence type="ECO:0000313" key="2">
    <source>
        <dbReference type="Proteomes" id="UP000531594"/>
    </source>
</evidence>
<protein>
    <submittedName>
        <fullName evidence="1">Uncharacterized protein</fullName>
    </submittedName>
</protein>
<dbReference type="AlphaFoldDB" id="A0A7X0LY36"/>
<accession>A0A7X0LY36</accession>
<dbReference type="Proteomes" id="UP000531594">
    <property type="component" value="Unassembled WGS sequence"/>
</dbReference>
<sequence length="133" mass="15893">MYEIQMTSTENQSSSKPFQTTIKITADNRHIEEQISQILLQEEYFLHTYLNPVFWILNFSPMFVYISQYQSEMEASNQLLKMNEEMLFQFKRKSHCKYFESVIIAVLTKFMDKKLAESNKEKLSFPTKELISH</sequence>
<organism evidence="1 2">
    <name type="scientific">Bacillus benzoevorans</name>
    <dbReference type="NCBI Taxonomy" id="1456"/>
    <lineage>
        <taxon>Bacteria</taxon>
        <taxon>Bacillati</taxon>
        <taxon>Bacillota</taxon>
        <taxon>Bacilli</taxon>
        <taxon>Bacillales</taxon>
        <taxon>Bacillaceae</taxon>
        <taxon>Bacillus</taxon>
    </lineage>
</organism>